<evidence type="ECO:0000313" key="2">
    <source>
        <dbReference type="Proteomes" id="UP001597351"/>
    </source>
</evidence>
<comment type="caution">
    <text evidence="1">The sequence shown here is derived from an EMBL/GenBank/DDBJ whole genome shotgun (WGS) entry which is preliminary data.</text>
</comment>
<keyword evidence="2" id="KW-1185">Reference proteome</keyword>
<reference evidence="2" key="1">
    <citation type="journal article" date="2019" name="Int. J. Syst. Evol. Microbiol.">
        <title>The Global Catalogue of Microorganisms (GCM) 10K type strain sequencing project: providing services to taxonomists for standard genome sequencing and annotation.</title>
        <authorList>
            <consortium name="The Broad Institute Genomics Platform"/>
            <consortium name="The Broad Institute Genome Sequencing Center for Infectious Disease"/>
            <person name="Wu L."/>
            <person name="Ma J."/>
        </authorList>
    </citation>
    <scope>NUCLEOTIDE SEQUENCE [LARGE SCALE GENOMIC DNA]</scope>
    <source>
        <strain evidence="2">CGMCC 1.12477</strain>
    </source>
</reference>
<name>A0ABW4TTJ6_9ACTN</name>
<evidence type="ECO:0000313" key="1">
    <source>
        <dbReference type="EMBL" id="MFD1948946.1"/>
    </source>
</evidence>
<gene>
    <name evidence="1" type="ORF">ACFSDE_19235</name>
</gene>
<dbReference type="Proteomes" id="UP001597351">
    <property type="component" value="Unassembled WGS sequence"/>
</dbReference>
<dbReference type="Gene3D" id="3.30.70.100">
    <property type="match status" value="1"/>
</dbReference>
<protein>
    <recommendedName>
        <fullName evidence="3">Stress-response A/B barrel domain-containing protein</fullName>
    </recommendedName>
</protein>
<dbReference type="InterPro" id="IPR011008">
    <property type="entry name" value="Dimeric_a/b-barrel"/>
</dbReference>
<evidence type="ECO:0008006" key="3">
    <source>
        <dbReference type="Google" id="ProtNLM"/>
    </source>
</evidence>
<organism evidence="1 2">
    <name type="scientific">Nocardioides aestuarii</name>
    <dbReference type="NCBI Taxonomy" id="252231"/>
    <lineage>
        <taxon>Bacteria</taxon>
        <taxon>Bacillati</taxon>
        <taxon>Actinomycetota</taxon>
        <taxon>Actinomycetes</taxon>
        <taxon>Propionibacteriales</taxon>
        <taxon>Nocardioidaceae</taxon>
        <taxon>Nocardioides</taxon>
    </lineage>
</organism>
<sequence length="99" mass="10661">MIAFYRTGEIASGRLTEAVTFAKEVAGYVEQTTGVAVGVALPVGGNPNRVGWSATYDDLAGLETMTQKLMADPKYMELVTSNSAHFIEGSIRDEIWSTV</sequence>
<dbReference type="RefSeq" id="WP_343921396.1">
    <property type="nucleotide sequence ID" value="NZ_BAAAJT010000003.1"/>
</dbReference>
<accession>A0ABW4TTJ6</accession>
<dbReference type="EMBL" id="JBHUGD010000004">
    <property type="protein sequence ID" value="MFD1948946.1"/>
    <property type="molecule type" value="Genomic_DNA"/>
</dbReference>
<dbReference type="SUPFAM" id="SSF54909">
    <property type="entry name" value="Dimeric alpha+beta barrel"/>
    <property type="match status" value="1"/>
</dbReference>
<proteinExistence type="predicted"/>